<dbReference type="EMBL" id="BGKA01000281">
    <property type="protein sequence ID" value="GBH21143.1"/>
    <property type="molecule type" value="Genomic_DNA"/>
</dbReference>
<name>A0AAN4QDW4_PSESF</name>
<feature type="region of interest" description="Disordered" evidence="1">
    <location>
        <begin position="44"/>
        <end position="70"/>
    </location>
</feature>
<dbReference type="AlphaFoldDB" id="A0AAN4QDW4"/>
<keyword evidence="2" id="KW-0413">Isomerase</keyword>
<evidence type="ECO:0000313" key="2">
    <source>
        <dbReference type="EMBL" id="GBH21143.1"/>
    </source>
</evidence>
<accession>A0AAN4QDW4</accession>
<comment type="caution">
    <text evidence="2">The sequence shown here is derived from an EMBL/GenBank/DDBJ whole genome shotgun (WGS) entry which is preliminary data.</text>
</comment>
<protein>
    <submittedName>
        <fullName evidence="2">Methylthioribose-1-phosphate isomerase a paralog of eIF-2B alpha subunit</fullName>
    </submittedName>
</protein>
<sequence>MRMNQTRNKLRHILRLFHHRAQHIFIRGKGIGNGIGFGQLASQHIRTNQRQRSADPAQRRDTPGRIAQQHQRPVRPAINLHLAQIIEPEVLCGLHPGQQTRHLPARAVERRLKKRLLLGNTVAHPKVAATVHIKERSRGTAIVRANPCTATAHRVIPTRSLAIGRRKRHGKECARHVHPARLILAGEHQLPRTRADPFRDDQQIKTLLVTVLKHDRHTRLIMLDRDDTITKAIEGIGRRSLIQQAGKITTQHLKLSRRTIAVQTGQINLRRRAVILIDPRKPRLAGIKVLDRLLKPHKTQHLPSSAPYIHILPTIPKDRRLLDDRDIAIALRQPPCRSAACDAGPSDKNATRAALDAFELADKMASVRTIWLGDAGGIMHHLMVVPVASGCPFVGGSGCGVMKGLLASAYRGRGMICVTG</sequence>
<proteinExistence type="predicted"/>
<organism evidence="2 3">
    <name type="scientific">Pseudomonas syringae pv. actinidiae</name>
    <dbReference type="NCBI Taxonomy" id="103796"/>
    <lineage>
        <taxon>Bacteria</taxon>
        <taxon>Pseudomonadati</taxon>
        <taxon>Pseudomonadota</taxon>
        <taxon>Gammaproteobacteria</taxon>
        <taxon>Pseudomonadales</taxon>
        <taxon>Pseudomonadaceae</taxon>
        <taxon>Pseudomonas</taxon>
        <taxon>Pseudomonas syringae</taxon>
    </lineage>
</organism>
<dbReference type="Proteomes" id="UP000248291">
    <property type="component" value="Unassembled WGS sequence"/>
</dbReference>
<evidence type="ECO:0000313" key="3">
    <source>
        <dbReference type="Proteomes" id="UP000248291"/>
    </source>
</evidence>
<dbReference type="GO" id="GO:0016853">
    <property type="term" value="F:isomerase activity"/>
    <property type="evidence" value="ECO:0007669"/>
    <property type="project" value="UniProtKB-KW"/>
</dbReference>
<evidence type="ECO:0000256" key="1">
    <source>
        <dbReference type="SAM" id="MobiDB-lite"/>
    </source>
</evidence>
<reference evidence="2 3" key="1">
    <citation type="submission" date="2018-04" db="EMBL/GenBank/DDBJ databases">
        <title>Draft genome sequence of Pseudomonas syringae pv. actinidiae biovar 3 strains isolated from kiwifruit in Kagawa prefecture.</title>
        <authorList>
            <person name="Tabuchi M."/>
            <person name="Saito M."/>
            <person name="Fujiwara S."/>
            <person name="Sasa N."/>
            <person name="Akimitsu K."/>
            <person name="Gomi K."/>
            <person name="Konishi-Sugita S."/>
            <person name="Hamano K."/>
            <person name="Kataoka I."/>
        </authorList>
    </citation>
    <scope>NUCLEOTIDE SEQUENCE [LARGE SCALE GENOMIC DNA]</scope>
    <source>
        <strain evidence="2 3">MAFF212211</strain>
    </source>
</reference>
<gene>
    <name evidence="2" type="ORF">KPSA3_07183</name>
</gene>